<proteinExistence type="predicted"/>
<dbReference type="EMBL" id="JGZU01000016">
    <property type="protein sequence ID" value="KFJ05094.1"/>
    <property type="molecule type" value="Genomic_DNA"/>
</dbReference>
<feature type="region of interest" description="Disordered" evidence="1">
    <location>
        <begin position="258"/>
        <end position="301"/>
    </location>
</feature>
<keyword evidence="2" id="KW-0472">Membrane</keyword>
<feature type="compositionally biased region" description="Basic and acidic residues" evidence="1">
    <location>
        <begin position="1"/>
        <end position="19"/>
    </location>
</feature>
<organism evidence="3 4">
    <name type="scientific">Bifidobacterium tsurumiense</name>
    <dbReference type="NCBI Taxonomy" id="356829"/>
    <lineage>
        <taxon>Bacteria</taxon>
        <taxon>Bacillati</taxon>
        <taxon>Actinomycetota</taxon>
        <taxon>Actinomycetes</taxon>
        <taxon>Bifidobacteriales</taxon>
        <taxon>Bifidobacteriaceae</taxon>
        <taxon>Bifidobacterium</taxon>
    </lineage>
</organism>
<accession>A0A087EBE3</accession>
<dbReference type="STRING" id="356829.BITS_1623"/>
<evidence type="ECO:0000313" key="4">
    <source>
        <dbReference type="Proteomes" id="UP000029080"/>
    </source>
</evidence>
<evidence type="ECO:0000313" key="3">
    <source>
        <dbReference type="EMBL" id="KFJ05094.1"/>
    </source>
</evidence>
<keyword evidence="2" id="KW-1133">Transmembrane helix</keyword>
<name>A0A087EBE3_9BIFI</name>
<protein>
    <recommendedName>
        <fullName evidence="5">Colicin transporter</fullName>
    </recommendedName>
</protein>
<dbReference type="AlphaFoldDB" id="A0A087EBE3"/>
<dbReference type="Proteomes" id="UP000029080">
    <property type="component" value="Unassembled WGS sequence"/>
</dbReference>
<feature type="transmembrane region" description="Helical" evidence="2">
    <location>
        <begin position="107"/>
        <end position="132"/>
    </location>
</feature>
<sequence length="301" mass="31314">MACPRRGDPGWRRAWRRDGGMTGPMLQPTQRWWDGDGDDPSSVPVPDGMPSRYGSDGGRTDVPARDAVDCGRVDGSSPAGESLEAVADVEPDDGPRDAVAGGGARRMALVAGVCSLAVIPLVAGGLFAWRAVETSRAREMRSSCLEAVSSQSAAWESVSEAVAAAGDAEGIDASQVQDASSVSELARLLDSTPEEPAADACPADAAAELLAAHGERADSQTEAYGRYAKELKDAASAVLASRDAKTLADAAASLRAKADRADALLKDSDGGVRDDATRDALRRAVDRARTRSGRERRTPGP</sequence>
<evidence type="ECO:0000256" key="2">
    <source>
        <dbReference type="SAM" id="Phobius"/>
    </source>
</evidence>
<evidence type="ECO:0008006" key="5">
    <source>
        <dbReference type="Google" id="ProtNLM"/>
    </source>
</evidence>
<keyword evidence="4" id="KW-1185">Reference proteome</keyword>
<comment type="caution">
    <text evidence="3">The sequence shown here is derived from an EMBL/GenBank/DDBJ whole genome shotgun (WGS) entry which is preliminary data.</text>
</comment>
<evidence type="ECO:0000256" key="1">
    <source>
        <dbReference type="SAM" id="MobiDB-lite"/>
    </source>
</evidence>
<keyword evidence="2" id="KW-0812">Transmembrane</keyword>
<reference evidence="3 4" key="1">
    <citation type="submission" date="2014-03" db="EMBL/GenBank/DDBJ databases">
        <title>Genomics of Bifidobacteria.</title>
        <authorList>
            <person name="Ventura M."/>
            <person name="Milani C."/>
            <person name="Lugli G.A."/>
        </authorList>
    </citation>
    <scope>NUCLEOTIDE SEQUENCE [LARGE SCALE GENOMIC DNA]</scope>
    <source>
        <strain evidence="3 4">JCM 13495</strain>
    </source>
</reference>
<gene>
    <name evidence="3" type="ORF">BITS_1623</name>
</gene>
<feature type="region of interest" description="Disordered" evidence="1">
    <location>
        <begin position="1"/>
        <end position="65"/>
    </location>
</feature>